<dbReference type="Gene3D" id="3.10.20.90">
    <property type="entry name" value="Phosphatidylinositol 3-kinase Catalytic Subunit, Chain A, domain 1"/>
    <property type="match status" value="1"/>
</dbReference>
<protein>
    <submittedName>
        <fullName evidence="6">Tubulin-specific chaperone B</fullName>
    </submittedName>
</protein>
<evidence type="ECO:0000259" key="5">
    <source>
        <dbReference type="PROSITE" id="PS50245"/>
    </source>
</evidence>
<dbReference type="InterPro" id="IPR029071">
    <property type="entry name" value="Ubiquitin-like_domsf"/>
</dbReference>
<dbReference type="InterPro" id="IPR000626">
    <property type="entry name" value="Ubiquitin-like_dom"/>
</dbReference>
<dbReference type="PANTHER" id="PTHR18916">
    <property type="entry name" value="DYNACTIN 1-RELATED MICROTUBULE-BINDING"/>
    <property type="match status" value="1"/>
</dbReference>
<evidence type="ECO:0000313" key="7">
    <source>
        <dbReference type="Proteomes" id="UP001497600"/>
    </source>
</evidence>
<dbReference type="SUPFAM" id="SSF74924">
    <property type="entry name" value="Cap-Gly domain"/>
    <property type="match status" value="1"/>
</dbReference>
<dbReference type="InterPro" id="IPR000938">
    <property type="entry name" value="CAP-Gly_domain"/>
</dbReference>
<evidence type="ECO:0000256" key="4">
    <source>
        <dbReference type="ARBA" id="ARBA00025779"/>
    </source>
</evidence>
<comment type="subcellular location">
    <subcellularLocation>
        <location evidence="1">Cytoplasm</location>
    </subcellularLocation>
</comment>
<keyword evidence="2" id="KW-0963">Cytoplasm</keyword>
<keyword evidence="3" id="KW-0143">Chaperone</keyword>
<accession>A0ABP0ECI0</accession>
<dbReference type="PROSITE" id="PS50245">
    <property type="entry name" value="CAP_GLY_2"/>
    <property type="match status" value="1"/>
</dbReference>
<proteinExistence type="inferred from homology"/>
<dbReference type="Pfam" id="PF14560">
    <property type="entry name" value="Ubiquitin_2"/>
    <property type="match status" value="1"/>
</dbReference>
<reference evidence="6 7" key="1">
    <citation type="submission" date="2024-01" db="EMBL/GenBank/DDBJ databases">
        <authorList>
            <consortium name="Genoscope - CEA"/>
            <person name="William W."/>
        </authorList>
    </citation>
    <scope>NUCLEOTIDE SEQUENCE [LARGE SCALE GENOMIC DNA]</scope>
    <source>
        <strain evidence="6 7">29B2s-10</strain>
    </source>
</reference>
<dbReference type="Proteomes" id="UP001497600">
    <property type="component" value="Chromosome E"/>
</dbReference>
<evidence type="ECO:0000313" key="6">
    <source>
        <dbReference type="EMBL" id="CAK7907544.1"/>
    </source>
</evidence>
<dbReference type="InterPro" id="IPR036859">
    <property type="entry name" value="CAP-Gly_dom_sf"/>
</dbReference>
<name>A0ABP0ECI0_9ASCO</name>
<organism evidence="6 7">
    <name type="scientific">[Candida] anglica</name>
    <dbReference type="NCBI Taxonomy" id="148631"/>
    <lineage>
        <taxon>Eukaryota</taxon>
        <taxon>Fungi</taxon>
        <taxon>Dikarya</taxon>
        <taxon>Ascomycota</taxon>
        <taxon>Saccharomycotina</taxon>
        <taxon>Pichiomycetes</taxon>
        <taxon>Debaryomycetaceae</taxon>
        <taxon>Kurtzmaniella</taxon>
    </lineage>
</organism>
<evidence type="ECO:0000256" key="2">
    <source>
        <dbReference type="ARBA" id="ARBA00022490"/>
    </source>
</evidence>
<keyword evidence="7" id="KW-1185">Reference proteome</keyword>
<evidence type="ECO:0000256" key="1">
    <source>
        <dbReference type="ARBA" id="ARBA00004496"/>
    </source>
</evidence>
<dbReference type="SMART" id="SM01052">
    <property type="entry name" value="CAP_GLY"/>
    <property type="match status" value="1"/>
</dbReference>
<comment type="similarity">
    <text evidence="4">Belongs to the TBCB family.</text>
</comment>
<dbReference type="PANTHER" id="PTHR18916:SF85">
    <property type="entry name" value="TUBULIN-FOLDING COFACTOR B"/>
    <property type="match status" value="1"/>
</dbReference>
<evidence type="ECO:0000256" key="3">
    <source>
        <dbReference type="ARBA" id="ARBA00023186"/>
    </source>
</evidence>
<dbReference type="Gene3D" id="2.30.30.190">
    <property type="entry name" value="CAP Gly-rich-like domain"/>
    <property type="match status" value="1"/>
</dbReference>
<sequence length="249" mass="28796">MSDINVYVTSEFTSSERRISPQWTIEFLRTKLELITGIAPDKQIIHYYPNSKSNEYIEIWDNDHNLPEEKSRELGLFNIVPYSRIHILDEDSDSIMSKVNKSAAGEDWREFKLSEEDYAKRQDSALKWKENNKLGRFDPQFQSIKDRNIEENLKLSSNISVGDRCRTINIQGERRGAVKFIGKVPELDQGEQTWVGIEFDEPVGKNNGTIDGIRIFECRENHGSFVKPKQCEVGDFPELDPFASDDDEL</sequence>
<dbReference type="SUPFAM" id="SSF54236">
    <property type="entry name" value="Ubiquitin-like"/>
    <property type="match status" value="1"/>
</dbReference>
<gene>
    <name evidence="6" type="primary">ALF1</name>
    <name evidence="6" type="ORF">CAAN4_E05974</name>
</gene>
<dbReference type="Pfam" id="PF01302">
    <property type="entry name" value="CAP_GLY"/>
    <property type="match status" value="1"/>
</dbReference>
<feature type="domain" description="CAP-Gly" evidence="5">
    <location>
        <begin position="185"/>
        <end position="227"/>
    </location>
</feature>
<dbReference type="EMBL" id="OZ004257">
    <property type="protein sequence ID" value="CAK7907544.1"/>
    <property type="molecule type" value="Genomic_DNA"/>
</dbReference>